<dbReference type="AlphaFoldDB" id="A0A1G1ZJ68"/>
<feature type="transmembrane region" description="Helical" evidence="1">
    <location>
        <begin position="6"/>
        <end position="28"/>
    </location>
</feature>
<keyword evidence="1" id="KW-0472">Membrane</keyword>
<evidence type="ECO:0000256" key="1">
    <source>
        <dbReference type="SAM" id="Phobius"/>
    </source>
</evidence>
<dbReference type="EMBL" id="MHJG01000002">
    <property type="protein sequence ID" value="OGY64555.1"/>
    <property type="molecule type" value="Genomic_DNA"/>
</dbReference>
<gene>
    <name evidence="2" type="ORF">A3B92_00260</name>
</gene>
<keyword evidence="1" id="KW-0812">Transmembrane</keyword>
<dbReference type="Proteomes" id="UP000177960">
    <property type="component" value="Unassembled WGS sequence"/>
</dbReference>
<dbReference type="STRING" id="1798404.A3B92_00260"/>
<organism evidence="2 3">
    <name type="scientific">Candidatus Harrisonbacteria bacterium RIFCSPHIGHO2_02_FULL_42_16</name>
    <dbReference type="NCBI Taxonomy" id="1798404"/>
    <lineage>
        <taxon>Bacteria</taxon>
        <taxon>Candidatus Harrisoniibacteriota</taxon>
    </lineage>
</organism>
<sequence length="166" mass="19511">MGCALFLLLAIFSYTVFWIGNLVISGFFKFRKAEVWHRDEKRILYYRISGNFQISIGGKIEKILYCDLKDAAMRYNDAYVTIIYAAENGQVSQVITSKAFRKNILFDDKNAVFKKSWLQKAILDLKLTPADNYSEIRFFQSIINQIANQEESIPLREMFPQIRWPW</sequence>
<reference evidence="2 3" key="1">
    <citation type="journal article" date="2016" name="Nat. Commun.">
        <title>Thousands of microbial genomes shed light on interconnected biogeochemical processes in an aquifer system.</title>
        <authorList>
            <person name="Anantharaman K."/>
            <person name="Brown C.T."/>
            <person name="Hug L.A."/>
            <person name="Sharon I."/>
            <person name="Castelle C.J."/>
            <person name="Probst A.J."/>
            <person name="Thomas B.C."/>
            <person name="Singh A."/>
            <person name="Wilkins M.J."/>
            <person name="Karaoz U."/>
            <person name="Brodie E.L."/>
            <person name="Williams K.H."/>
            <person name="Hubbard S.S."/>
            <person name="Banfield J.F."/>
        </authorList>
    </citation>
    <scope>NUCLEOTIDE SEQUENCE [LARGE SCALE GENOMIC DNA]</scope>
</reference>
<protein>
    <submittedName>
        <fullName evidence="2">Uncharacterized protein</fullName>
    </submittedName>
</protein>
<comment type="caution">
    <text evidence="2">The sequence shown here is derived from an EMBL/GenBank/DDBJ whole genome shotgun (WGS) entry which is preliminary data.</text>
</comment>
<proteinExistence type="predicted"/>
<evidence type="ECO:0000313" key="2">
    <source>
        <dbReference type="EMBL" id="OGY64555.1"/>
    </source>
</evidence>
<name>A0A1G1ZJ68_9BACT</name>
<keyword evidence="1" id="KW-1133">Transmembrane helix</keyword>
<evidence type="ECO:0000313" key="3">
    <source>
        <dbReference type="Proteomes" id="UP000177960"/>
    </source>
</evidence>
<accession>A0A1G1ZJ68</accession>